<evidence type="ECO:0000256" key="5">
    <source>
        <dbReference type="ARBA" id="ARBA00010185"/>
    </source>
</evidence>
<gene>
    <name evidence="19" type="ORF">K491DRAFT_693408</name>
</gene>
<feature type="transmembrane region" description="Helical" evidence="16">
    <location>
        <begin position="195"/>
        <end position="213"/>
    </location>
</feature>
<dbReference type="Proteomes" id="UP000799324">
    <property type="component" value="Unassembled WGS sequence"/>
</dbReference>
<proteinExistence type="inferred from homology"/>
<evidence type="ECO:0000256" key="11">
    <source>
        <dbReference type="ARBA" id="ARBA00022989"/>
    </source>
</evidence>
<dbReference type="Pfam" id="PF01148">
    <property type="entry name" value="CTP_transf_1"/>
    <property type="match status" value="1"/>
</dbReference>
<dbReference type="InterPro" id="IPR016720">
    <property type="entry name" value="PC_Trfase_euk"/>
</dbReference>
<dbReference type="AlphaFoldDB" id="A0A6A6T4C3"/>
<comment type="subcellular location">
    <subcellularLocation>
        <location evidence="2">Membrane</location>
        <topology evidence="2">Multi-pass membrane protein</topology>
    </subcellularLocation>
</comment>
<feature type="transmembrane region" description="Helical" evidence="16">
    <location>
        <begin position="336"/>
        <end position="356"/>
    </location>
</feature>
<feature type="region of interest" description="Disordered" evidence="18">
    <location>
        <begin position="1"/>
        <end position="59"/>
    </location>
</feature>
<sequence length="455" mass="51396">MTRAGKDVKFRHRGSNANGKGRRPSTSISELSENASEPGSPTRNGAVEPAVPEPPPQSEYEKKKANFITRTIWTFIMIGGFFWAMFAGHIYIIIVITAVQIISFKEVIAISHVPSRARSLRFTKSLNWYWLGTFMYFLYGESVIYYFKHILLVDRILLPLATHHRFISFMLYIMGFVFFVSSLQKGHYKFQFTQFAWTHMALFLIVGQAHFVINNVMEGMIWFFLPVAMVITNDIFAYLCGITFGRTPLIKISPKKTWEGFLGAWFFTVIHGFIFTNIMARYSYFICPVNDLGANIWTGLECTPNPVFVPRNYTLPIPVPEGINIPTTFSISPVQFHVFALATFASLIAPFGGFFASGLKRTFKIKDFGDSIPGHGGMTDRMDCQFIMGSIAFMYYSSFIAVHKTSVGGVIEAAITGLTPEEQLEVVNILAKHLVKQELIPSKVLDLLAGRLKKR</sequence>
<protein>
    <recommendedName>
        <fullName evidence="6 16">Phosphatidate cytidylyltransferase</fullName>
        <ecNumber evidence="6 16">2.7.7.41</ecNumber>
    </recommendedName>
</protein>
<keyword evidence="13 16" id="KW-0472">Membrane</keyword>
<evidence type="ECO:0000256" key="18">
    <source>
        <dbReference type="SAM" id="MobiDB-lite"/>
    </source>
</evidence>
<feature type="transmembrane region" description="Helical" evidence="16">
    <location>
        <begin position="261"/>
        <end position="280"/>
    </location>
</feature>
<feature type="transmembrane region" description="Helical" evidence="16">
    <location>
        <begin position="219"/>
        <end position="240"/>
    </location>
</feature>
<feature type="transmembrane region" description="Helical" evidence="16">
    <location>
        <begin position="67"/>
        <end position="84"/>
    </location>
</feature>
<evidence type="ECO:0000256" key="8">
    <source>
        <dbReference type="ARBA" id="ARBA00022679"/>
    </source>
</evidence>
<evidence type="ECO:0000256" key="7">
    <source>
        <dbReference type="ARBA" id="ARBA00022516"/>
    </source>
</evidence>
<keyword evidence="11 16" id="KW-1133">Transmembrane helix</keyword>
<feature type="compositionally biased region" description="Polar residues" evidence="18">
    <location>
        <begin position="24"/>
        <end position="43"/>
    </location>
</feature>
<dbReference type="PANTHER" id="PTHR13773">
    <property type="entry name" value="PHOSPHATIDATE CYTIDYLYLTRANSFERASE"/>
    <property type="match status" value="1"/>
</dbReference>
<evidence type="ECO:0000256" key="1">
    <source>
        <dbReference type="ARBA" id="ARBA00001698"/>
    </source>
</evidence>
<evidence type="ECO:0000256" key="3">
    <source>
        <dbReference type="ARBA" id="ARBA00005119"/>
    </source>
</evidence>
<dbReference type="GO" id="GO:0004605">
    <property type="term" value="F:phosphatidate cytidylyltransferase activity"/>
    <property type="evidence" value="ECO:0007669"/>
    <property type="project" value="UniProtKB-UniRule"/>
</dbReference>
<comment type="pathway">
    <text evidence="4">Lipid metabolism.</text>
</comment>
<feature type="transmembrane region" description="Helical" evidence="16">
    <location>
        <begin position="128"/>
        <end position="146"/>
    </location>
</feature>
<dbReference type="InterPro" id="IPR000374">
    <property type="entry name" value="PC_trans"/>
</dbReference>
<evidence type="ECO:0000256" key="13">
    <source>
        <dbReference type="ARBA" id="ARBA00023136"/>
    </source>
</evidence>
<reference evidence="19" key="1">
    <citation type="journal article" date="2020" name="Stud. Mycol.">
        <title>101 Dothideomycetes genomes: a test case for predicting lifestyles and emergence of pathogens.</title>
        <authorList>
            <person name="Haridas S."/>
            <person name="Albert R."/>
            <person name="Binder M."/>
            <person name="Bloem J."/>
            <person name="Labutti K."/>
            <person name="Salamov A."/>
            <person name="Andreopoulos B."/>
            <person name="Baker S."/>
            <person name="Barry K."/>
            <person name="Bills G."/>
            <person name="Bluhm B."/>
            <person name="Cannon C."/>
            <person name="Castanera R."/>
            <person name="Culley D."/>
            <person name="Daum C."/>
            <person name="Ezra D."/>
            <person name="Gonzalez J."/>
            <person name="Henrissat B."/>
            <person name="Kuo A."/>
            <person name="Liang C."/>
            <person name="Lipzen A."/>
            <person name="Lutzoni F."/>
            <person name="Magnuson J."/>
            <person name="Mondo S."/>
            <person name="Nolan M."/>
            <person name="Ohm R."/>
            <person name="Pangilinan J."/>
            <person name="Park H.-J."/>
            <person name="Ramirez L."/>
            <person name="Alfaro M."/>
            <person name="Sun H."/>
            <person name="Tritt A."/>
            <person name="Yoshinaga Y."/>
            <person name="Zwiers L.-H."/>
            <person name="Turgeon B."/>
            <person name="Goodwin S."/>
            <person name="Spatafora J."/>
            <person name="Crous P."/>
            <person name="Grigoriev I."/>
        </authorList>
    </citation>
    <scope>NUCLEOTIDE SEQUENCE</scope>
    <source>
        <strain evidence="19">CBS 122681</strain>
    </source>
</reference>
<keyword evidence="14 16" id="KW-0594">Phospholipid biosynthesis</keyword>
<dbReference type="PANTHER" id="PTHR13773:SF8">
    <property type="entry name" value="PHOSPHATIDATE CYTIDYLYLTRANSFERASE, PHOTORECEPTOR-SPECIFIC"/>
    <property type="match status" value="1"/>
</dbReference>
<keyword evidence="15 16" id="KW-1208">Phospholipid metabolism</keyword>
<evidence type="ECO:0000256" key="17">
    <source>
        <dbReference type="RuleBase" id="RU003938"/>
    </source>
</evidence>
<evidence type="ECO:0000256" key="15">
    <source>
        <dbReference type="ARBA" id="ARBA00023264"/>
    </source>
</evidence>
<dbReference type="UniPathway" id="UPA00557">
    <property type="reaction ID" value="UER00614"/>
</dbReference>
<keyword evidence="7 16" id="KW-0444">Lipid biosynthesis</keyword>
<evidence type="ECO:0000313" key="20">
    <source>
        <dbReference type="Proteomes" id="UP000799324"/>
    </source>
</evidence>
<evidence type="ECO:0000256" key="6">
    <source>
        <dbReference type="ARBA" id="ARBA00012487"/>
    </source>
</evidence>
<dbReference type="EC" id="2.7.7.41" evidence="6 16"/>
<keyword evidence="12 16" id="KW-0443">Lipid metabolism</keyword>
<comment type="similarity">
    <text evidence="5 16 17">Belongs to the CDS family.</text>
</comment>
<keyword evidence="10 16" id="KW-0548">Nucleotidyltransferase</keyword>
<evidence type="ECO:0000256" key="16">
    <source>
        <dbReference type="PIRNR" id="PIRNR018269"/>
    </source>
</evidence>
<feature type="transmembrane region" description="Helical" evidence="16">
    <location>
        <begin position="166"/>
        <end position="183"/>
    </location>
</feature>
<dbReference type="GO" id="GO:0005789">
    <property type="term" value="C:endoplasmic reticulum membrane"/>
    <property type="evidence" value="ECO:0007669"/>
    <property type="project" value="TreeGrafter"/>
</dbReference>
<dbReference type="EMBL" id="MU004357">
    <property type="protein sequence ID" value="KAF2654865.1"/>
    <property type="molecule type" value="Genomic_DNA"/>
</dbReference>
<evidence type="ECO:0000256" key="10">
    <source>
        <dbReference type="ARBA" id="ARBA00022695"/>
    </source>
</evidence>
<feature type="transmembrane region" description="Helical" evidence="16">
    <location>
        <begin position="90"/>
        <end position="108"/>
    </location>
</feature>
<dbReference type="OrthoDB" id="10260889at2759"/>
<name>A0A6A6T4C3_9PLEO</name>
<comment type="pathway">
    <text evidence="3 16 17">Phospholipid metabolism; CDP-diacylglycerol biosynthesis; CDP-diacylglycerol from sn-glycerol 3-phosphate: step 3/3.</text>
</comment>
<evidence type="ECO:0000256" key="2">
    <source>
        <dbReference type="ARBA" id="ARBA00004141"/>
    </source>
</evidence>
<keyword evidence="9 16" id="KW-0812">Transmembrane</keyword>
<evidence type="ECO:0000256" key="4">
    <source>
        <dbReference type="ARBA" id="ARBA00005189"/>
    </source>
</evidence>
<evidence type="ECO:0000256" key="9">
    <source>
        <dbReference type="ARBA" id="ARBA00022692"/>
    </source>
</evidence>
<dbReference type="PROSITE" id="PS01315">
    <property type="entry name" value="CDS"/>
    <property type="match status" value="1"/>
</dbReference>
<organism evidence="19 20">
    <name type="scientific">Lophiostoma macrostomum CBS 122681</name>
    <dbReference type="NCBI Taxonomy" id="1314788"/>
    <lineage>
        <taxon>Eukaryota</taxon>
        <taxon>Fungi</taxon>
        <taxon>Dikarya</taxon>
        <taxon>Ascomycota</taxon>
        <taxon>Pezizomycotina</taxon>
        <taxon>Dothideomycetes</taxon>
        <taxon>Pleosporomycetidae</taxon>
        <taxon>Pleosporales</taxon>
        <taxon>Lophiostomataceae</taxon>
        <taxon>Lophiostoma</taxon>
    </lineage>
</organism>
<dbReference type="GO" id="GO:0016024">
    <property type="term" value="P:CDP-diacylglycerol biosynthetic process"/>
    <property type="evidence" value="ECO:0007669"/>
    <property type="project" value="UniProtKB-UniRule"/>
</dbReference>
<keyword evidence="20" id="KW-1185">Reference proteome</keyword>
<evidence type="ECO:0000256" key="14">
    <source>
        <dbReference type="ARBA" id="ARBA00023209"/>
    </source>
</evidence>
<keyword evidence="8 16" id="KW-0808">Transferase</keyword>
<comment type="catalytic activity">
    <reaction evidence="1 16 17">
        <text>a 1,2-diacyl-sn-glycero-3-phosphate + CTP + H(+) = a CDP-1,2-diacyl-sn-glycerol + diphosphate</text>
        <dbReference type="Rhea" id="RHEA:16229"/>
        <dbReference type="ChEBI" id="CHEBI:15378"/>
        <dbReference type="ChEBI" id="CHEBI:33019"/>
        <dbReference type="ChEBI" id="CHEBI:37563"/>
        <dbReference type="ChEBI" id="CHEBI:58332"/>
        <dbReference type="ChEBI" id="CHEBI:58608"/>
        <dbReference type="EC" id="2.7.7.41"/>
    </reaction>
</comment>
<dbReference type="PIRSF" id="PIRSF018269">
    <property type="entry name" value="PC_trans_euk"/>
    <property type="match status" value="1"/>
</dbReference>
<evidence type="ECO:0000256" key="12">
    <source>
        <dbReference type="ARBA" id="ARBA00023098"/>
    </source>
</evidence>
<evidence type="ECO:0000313" key="19">
    <source>
        <dbReference type="EMBL" id="KAF2654865.1"/>
    </source>
</evidence>
<accession>A0A6A6T4C3</accession>